<organism evidence="3 4">
    <name type="scientific">Streptomyces tubercidicus</name>
    <dbReference type="NCBI Taxonomy" id="47759"/>
    <lineage>
        <taxon>Bacteria</taxon>
        <taxon>Bacillati</taxon>
        <taxon>Actinomycetota</taxon>
        <taxon>Actinomycetes</taxon>
        <taxon>Kitasatosporales</taxon>
        <taxon>Streptomycetaceae</taxon>
        <taxon>Streptomyces</taxon>
    </lineage>
</organism>
<feature type="domain" description="SnoaL-like" evidence="2">
    <location>
        <begin position="42"/>
        <end position="165"/>
    </location>
</feature>
<dbReference type="InterPro" id="IPR037401">
    <property type="entry name" value="SnoaL-like"/>
</dbReference>
<evidence type="ECO:0000313" key="4">
    <source>
        <dbReference type="Proteomes" id="UP000431826"/>
    </source>
</evidence>
<dbReference type="AlphaFoldDB" id="A0A640UR73"/>
<dbReference type="Gene3D" id="3.10.450.50">
    <property type="match status" value="1"/>
</dbReference>
<accession>A0A640UR73</accession>
<reference evidence="3 4" key="1">
    <citation type="submission" date="2019-12" db="EMBL/GenBank/DDBJ databases">
        <title>Whole genome shotgun sequence of Streptomyces tubercidicus NBRC 13090.</title>
        <authorList>
            <person name="Ichikawa N."/>
            <person name="Kimura A."/>
            <person name="Kitahashi Y."/>
            <person name="Komaki H."/>
            <person name="Tamura T."/>
        </authorList>
    </citation>
    <scope>NUCLEOTIDE SEQUENCE [LARGE SCALE GENOMIC DNA]</scope>
    <source>
        <strain evidence="3 4">NBRC 13090</strain>
    </source>
</reference>
<dbReference type="CDD" id="cd00531">
    <property type="entry name" value="NTF2_like"/>
    <property type="match status" value="1"/>
</dbReference>
<feature type="compositionally biased region" description="Polar residues" evidence="1">
    <location>
        <begin position="1"/>
        <end position="16"/>
    </location>
</feature>
<sequence>MPITPVNDNNSPTPNGDHNHADADAHAPAPAPDLATLTQRLQRLEDKESLRALLIHGWRALDRKDWRTWIDCWAEDAVLEFGPWERIHGREAILAKVMEAEAPYTSMQHHILNMDFEAQGDRATGIGYMWFVAVTSPTATASPYAMGGPYDWEFTRDTTGWHLTRQRLGVWWTTGEDPRKTFTEAN</sequence>
<dbReference type="Proteomes" id="UP000431826">
    <property type="component" value="Unassembled WGS sequence"/>
</dbReference>
<evidence type="ECO:0000256" key="1">
    <source>
        <dbReference type="SAM" id="MobiDB-lite"/>
    </source>
</evidence>
<evidence type="ECO:0000259" key="2">
    <source>
        <dbReference type="Pfam" id="PF13577"/>
    </source>
</evidence>
<gene>
    <name evidence="3" type="ORF">Stube_25250</name>
</gene>
<feature type="region of interest" description="Disordered" evidence="1">
    <location>
        <begin position="1"/>
        <end position="30"/>
    </location>
</feature>
<protein>
    <recommendedName>
        <fullName evidence="2">SnoaL-like domain-containing protein</fullName>
    </recommendedName>
</protein>
<comment type="caution">
    <text evidence="3">The sequence shown here is derived from an EMBL/GenBank/DDBJ whole genome shotgun (WGS) entry which is preliminary data.</text>
</comment>
<dbReference type="EMBL" id="BLIR01000001">
    <property type="protein sequence ID" value="GFE37852.1"/>
    <property type="molecule type" value="Genomic_DNA"/>
</dbReference>
<proteinExistence type="predicted"/>
<dbReference type="Pfam" id="PF13577">
    <property type="entry name" value="SnoaL_4"/>
    <property type="match status" value="1"/>
</dbReference>
<dbReference type="InterPro" id="IPR032710">
    <property type="entry name" value="NTF2-like_dom_sf"/>
</dbReference>
<keyword evidence="4" id="KW-1185">Reference proteome</keyword>
<evidence type="ECO:0000313" key="3">
    <source>
        <dbReference type="EMBL" id="GFE37852.1"/>
    </source>
</evidence>
<dbReference type="SUPFAM" id="SSF54427">
    <property type="entry name" value="NTF2-like"/>
    <property type="match status" value="1"/>
</dbReference>
<name>A0A640UR73_9ACTN</name>